<organism evidence="1 2">
    <name type="scientific">Smallanthus sonchifolius</name>
    <dbReference type="NCBI Taxonomy" id="185202"/>
    <lineage>
        <taxon>Eukaryota</taxon>
        <taxon>Viridiplantae</taxon>
        <taxon>Streptophyta</taxon>
        <taxon>Embryophyta</taxon>
        <taxon>Tracheophyta</taxon>
        <taxon>Spermatophyta</taxon>
        <taxon>Magnoliopsida</taxon>
        <taxon>eudicotyledons</taxon>
        <taxon>Gunneridae</taxon>
        <taxon>Pentapetalae</taxon>
        <taxon>asterids</taxon>
        <taxon>campanulids</taxon>
        <taxon>Asterales</taxon>
        <taxon>Asteraceae</taxon>
        <taxon>Asteroideae</taxon>
        <taxon>Heliantheae alliance</taxon>
        <taxon>Millerieae</taxon>
        <taxon>Smallanthus</taxon>
    </lineage>
</organism>
<gene>
    <name evidence="1" type="ORF">L1987_59899</name>
</gene>
<evidence type="ECO:0000313" key="1">
    <source>
        <dbReference type="EMBL" id="KAI3742219.1"/>
    </source>
</evidence>
<reference evidence="1 2" key="2">
    <citation type="journal article" date="2022" name="Mol. Ecol. Resour.">
        <title>The genomes of chicory, endive, great burdock and yacon provide insights into Asteraceae paleo-polyploidization history and plant inulin production.</title>
        <authorList>
            <person name="Fan W."/>
            <person name="Wang S."/>
            <person name="Wang H."/>
            <person name="Wang A."/>
            <person name="Jiang F."/>
            <person name="Liu H."/>
            <person name="Zhao H."/>
            <person name="Xu D."/>
            <person name="Zhang Y."/>
        </authorList>
    </citation>
    <scope>NUCLEOTIDE SEQUENCE [LARGE SCALE GENOMIC DNA]</scope>
    <source>
        <strain evidence="2">cv. Yunnan</strain>
        <tissue evidence="1">Leaves</tissue>
    </source>
</reference>
<dbReference type="EMBL" id="CM042037">
    <property type="protein sequence ID" value="KAI3742219.1"/>
    <property type="molecule type" value="Genomic_DNA"/>
</dbReference>
<dbReference type="Proteomes" id="UP001056120">
    <property type="component" value="Linkage Group LG20"/>
</dbReference>
<sequence>MSSSYDIVHQASRIFITVSAGADDRVDLLLRGEESLMVHDYNETNNWSVVSATYLYYDEMGQAVDYVDNEYNHYSATSIVLWCELIRNDLPMGIVDAVKASSLGKEKKDDEICAICDMIGTLVCKYSYHEKCIKKWLIRNTLCNDNVFAIIF</sequence>
<accession>A0ACB9D6K3</accession>
<keyword evidence="2" id="KW-1185">Reference proteome</keyword>
<proteinExistence type="predicted"/>
<reference evidence="2" key="1">
    <citation type="journal article" date="2022" name="Mol. Ecol. Resour.">
        <title>The genomes of chicory, endive, great burdock and yacon provide insights into Asteraceae palaeo-polyploidization history and plant inulin production.</title>
        <authorList>
            <person name="Fan W."/>
            <person name="Wang S."/>
            <person name="Wang H."/>
            <person name="Wang A."/>
            <person name="Jiang F."/>
            <person name="Liu H."/>
            <person name="Zhao H."/>
            <person name="Xu D."/>
            <person name="Zhang Y."/>
        </authorList>
    </citation>
    <scope>NUCLEOTIDE SEQUENCE [LARGE SCALE GENOMIC DNA]</scope>
    <source>
        <strain evidence="2">cv. Yunnan</strain>
    </source>
</reference>
<protein>
    <submittedName>
        <fullName evidence="1">Uncharacterized protein</fullName>
    </submittedName>
</protein>
<comment type="caution">
    <text evidence="1">The sequence shown here is derived from an EMBL/GenBank/DDBJ whole genome shotgun (WGS) entry which is preliminary data.</text>
</comment>
<name>A0ACB9D6K3_9ASTR</name>
<evidence type="ECO:0000313" key="2">
    <source>
        <dbReference type="Proteomes" id="UP001056120"/>
    </source>
</evidence>